<accession>A0A4R2EM46</accession>
<comment type="caution">
    <text evidence="1">The sequence shown here is derived from an EMBL/GenBank/DDBJ whole genome shotgun (WGS) entry which is preliminary data.</text>
</comment>
<dbReference type="RefSeq" id="WP_131839045.1">
    <property type="nucleotide sequence ID" value="NZ_SLWB01000006.1"/>
</dbReference>
<keyword evidence="2" id="KW-1185">Reference proteome</keyword>
<dbReference type="EMBL" id="SLWB01000006">
    <property type="protein sequence ID" value="TCN68456.1"/>
    <property type="molecule type" value="Genomic_DNA"/>
</dbReference>
<dbReference type="Proteomes" id="UP000294830">
    <property type="component" value="Unassembled WGS sequence"/>
</dbReference>
<dbReference type="AlphaFoldDB" id="A0A4R2EM46"/>
<protein>
    <submittedName>
        <fullName evidence="1">Uncharacterized protein</fullName>
    </submittedName>
</protein>
<organism evidence="1 2">
    <name type="scientific">Acetobacteroides hydrogenigenes</name>
    <dbReference type="NCBI Taxonomy" id="979970"/>
    <lineage>
        <taxon>Bacteria</taxon>
        <taxon>Pseudomonadati</taxon>
        <taxon>Bacteroidota</taxon>
        <taxon>Bacteroidia</taxon>
        <taxon>Bacteroidales</taxon>
        <taxon>Rikenellaceae</taxon>
        <taxon>Acetobacteroides</taxon>
    </lineage>
</organism>
<dbReference type="OrthoDB" id="9812892at2"/>
<sequence length="223" mass="24699">MEVKYGVLSGFGPSKNQAELVGGIDTLSFDKKLHLIPGFKNSYPIYVTMGYMANYLQIQGTLGYYSLDIGLGKVANDYMQGLLTAQMMLLKVEAQAHLSTIRKGRWDNRYGVMSSISFNGTIPLAHTMNTTRKLEYRIDSFKPSFQLNWNVDICLKIPLGKKGFYGVANAGLTMPGLVGSIGTLSTEPESPFAATRSKVKMYFFNTSIGLGYYINLKPTQPSR</sequence>
<gene>
    <name evidence="1" type="ORF">CLV25_10638</name>
</gene>
<proteinExistence type="predicted"/>
<evidence type="ECO:0000313" key="2">
    <source>
        <dbReference type="Proteomes" id="UP000294830"/>
    </source>
</evidence>
<name>A0A4R2EM46_9BACT</name>
<evidence type="ECO:0000313" key="1">
    <source>
        <dbReference type="EMBL" id="TCN68456.1"/>
    </source>
</evidence>
<reference evidence="1 2" key="1">
    <citation type="submission" date="2019-03" db="EMBL/GenBank/DDBJ databases">
        <title>Genomic Encyclopedia of Archaeal and Bacterial Type Strains, Phase II (KMG-II): from individual species to whole genera.</title>
        <authorList>
            <person name="Goeker M."/>
        </authorList>
    </citation>
    <scope>NUCLEOTIDE SEQUENCE [LARGE SCALE GENOMIC DNA]</scope>
    <source>
        <strain evidence="1 2">RL-C</strain>
    </source>
</reference>